<name>A0A6A4SIQ9_SCOMX</name>
<proteinExistence type="predicted"/>
<dbReference type="EMBL" id="VEVO01000014">
    <property type="protein sequence ID" value="KAF0032088.1"/>
    <property type="molecule type" value="Genomic_DNA"/>
</dbReference>
<organism evidence="2 3">
    <name type="scientific">Scophthalmus maximus</name>
    <name type="common">Turbot</name>
    <name type="synonym">Psetta maxima</name>
    <dbReference type="NCBI Taxonomy" id="52904"/>
    <lineage>
        <taxon>Eukaryota</taxon>
        <taxon>Metazoa</taxon>
        <taxon>Chordata</taxon>
        <taxon>Craniata</taxon>
        <taxon>Vertebrata</taxon>
        <taxon>Euteleostomi</taxon>
        <taxon>Actinopterygii</taxon>
        <taxon>Neopterygii</taxon>
        <taxon>Teleostei</taxon>
        <taxon>Neoteleostei</taxon>
        <taxon>Acanthomorphata</taxon>
        <taxon>Carangaria</taxon>
        <taxon>Pleuronectiformes</taxon>
        <taxon>Pleuronectoidei</taxon>
        <taxon>Scophthalmidae</taxon>
        <taxon>Scophthalmus</taxon>
    </lineage>
</organism>
<evidence type="ECO:0000256" key="1">
    <source>
        <dbReference type="SAM" id="MobiDB-lite"/>
    </source>
</evidence>
<feature type="region of interest" description="Disordered" evidence="1">
    <location>
        <begin position="87"/>
        <end position="107"/>
    </location>
</feature>
<sequence>MDTTSLVLGNRRVTLKHHGDAAADEITAVLGRFLRTAGAVMCQLRRGRVIPSIVPVISGEEDRGVWSTRRKQKRTLQVDQEEGFGQRSNILGFEPGRGKKYQRVSEE</sequence>
<dbReference type="AlphaFoldDB" id="A0A6A4SIQ9"/>
<gene>
    <name evidence="2" type="ORF">F2P81_016643</name>
</gene>
<comment type="caution">
    <text evidence="2">The sequence shown here is derived from an EMBL/GenBank/DDBJ whole genome shotgun (WGS) entry which is preliminary data.</text>
</comment>
<accession>A0A6A4SIQ9</accession>
<protein>
    <submittedName>
        <fullName evidence="2">Uncharacterized protein</fullName>
    </submittedName>
</protein>
<evidence type="ECO:0000313" key="2">
    <source>
        <dbReference type="EMBL" id="KAF0032088.1"/>
    </source>
</evidence>
<reference evidence="2 3" key="1">
    <citation type="submission" date="2019-06" db="EMBL/GenBank/DDBJ databases">
        <title>Draft genomes of female and male turbot (Scophthalmus maximus).</title>
        <authorList>
            <person name="Xu H."/>
            <person name="Xu X.-W."/>
            <person name="Shao C."/>
            <person name="Chen S."/>
        </authorList>
    </citation>
    <scope>NUCLEOTIDE SEQUENCE [LARGE SCALE GENOMIC DNA]</scope>
    <source>
        <strain evidence="2">Ysfricsl-2016a</strain>
        <tissue evidence="2">Blood</tissue>
    </source>
</reference>
<feature type="compositionally biased region" description="Basic residues" evidence="1">
    <location>
        <begin position="98"/>
        <end position="107"/>
    </location>
</feature>
<dbReference type="Proteomes" id="UP000438429">
    <property type="component" value="Unassembled WGS sequence"/>
</dbReference>
<evidence type="ECO:0000313" key="3">
    <source>
        <dbReference type="Proteomes" id="UP000438429"/>
    </source>
</evidence>